<keyword evidence="1" id="KW-0472">Membrane</keyword>
<feature type="transmembrane region" description="Helical" evidence="1">
    <location>
        <begin position="184"/>
        <end position="208"/>
    </location>
</feature>
<keyword evidence="1" id="KW-0812">Transmembrane</keyword>
<organism evidence="2 3">
    <name type="scientific">Phlebiopsis gigantea (strain 11061_1 CR5-6)</name>
    <name type="common">White-rot fungus</name>
    <name type="synonym">Peniophora gigantea</name>
    <dbReference type="NCBI Taxonomy" id="745531"/>
    <lineage>
        <taxon>Eukaryota</taxon>
        <taxon>Fungi</taxon>
        <taxon>Dikarya</taxon>
        <taxon>Basidiomycota</taxon>
        <taxon>Agaricomycotina</taxon>
        <taxon>Agaricomycetes</taxon>
        <taxon>Polyporales</taxon>
        <taxon>Phanerochaetaceae</taxon>
        <taxon>Phlebiopsis</taxon>
    </lineage>
</organism>
<accession>A0A0C3NBW9</accession>
<name>A0A0C3NBW9_PHLG1</name>
<dbReference type="HOGENOM" id="CLU_044614_9_2_1"/>
<dbReference type="AlphaFoldDB" id="A0A0C3NBW9"/>
<dbReference type="EMBL" id="KN840715">
    <property type="protein sequence ID" value="KIP01989.1"/>
    <property type="molecule type" value="Genomic_DNA"/>
</dbReference>
<keyword evidence="3" id="KW-1185">Reference proteome</keyword>
<gene>
    <name evidence="2" type="ORF">PHLGIDRAFT_38084</name>
</gene>
<feature type="transmembrane region" description="Helical" evidence="1">
    <location>
        <begin position="67"/>
        <end position="86"/>
    </location>
</feature>
<protein>
    <submittedName>
        <fullName evidence="2">Uncharacterized protein</fullName>
    </submittedName>
</protein>
<feature type="transmembrane region" description="Helical" evidence="1">
    <location>
        <begin position="106"/>
        <end position="128"/>
    </location>
</feature>
<reference evidence="2 3" key="1">
    <citation type="journal article" date="2014" name="PLoS Genet.">
        <title>Analysis of the Phlebiopsis gigantea genome, transcriptome and secretome provides insight into its pioneer colonization strategies of wood.</title>
        <authorList>
            <person name="Hori C."/>
            <person name="Ishida T."/>
            <person name="Igarashi K."/>
            <person name="Samejima M."/>
            <person name="Suzuki H."/>
            <person name="Master E."/>
            <person name="Ferreira P."/>
            <person name="Ruiz-Duenas F.J."/>
            <person name="Held B."/>
            <person name="Canessa P."/>
            <person name="Larrondo L.F."/>
            <person name="Schmoll M."/>
            <person name="Druzhinina I.S."/>
            <person name="Kubicek C.P."/>
            <person name="Gaskell J.A."/>
            <person name="Kersten P."/>
            <person name="St John F."/>
            <person name="Glasner J."/>
            <person name="Sabat G."/>
            <person name="Splinter BonDurant S."/>
            <person name="Syed K."/>
            <person name="Yadav J."/>
            <person name="Mgbeahuruike A.C."/>
            <person name="Kovalchuk A."/>
            <person name="Asiegbu F.O."/>
            <person name="Lackner G."/>
            <person name="Hoffmeister D."/>
            <person name="Rencoret J."/>
            <person name="Gutierrez A."/>
            <person name="Sun H."/>
            <person name="Lindquist E."/>
            <person name="Barry K."/>
            <person name="Riley R."/>
            <person name="Grigoriev I.V."/>
            <person name="Henrissat B."/>
            <person name="Kues U."/>
            <person name="Berka R.M."/>
            <person name="Martinez A.T."/>
            <person name="Covert S.F."/>
            <person name="Blanchette R.A."/>
            <person name="Cullen D."/>
        </authorList>
    </citation>
    <scope>NUCLEOTIDE SEQUENCE [LARGE SCALE GENOMIC DNA]</scope>
    <source>
        <strain evidence="2 3">11061_1 CR5-6</strain>
    </source>
</reference>
<evidence type="ECO:0000313" key="2">
    <source>
        <dbReference type="EMBL" id="KIP01989.1"/>
    </source>
</evidence>
<feature type="transmembrane region" description="Helical" evidence="1">
    <location>
        <begin position="140"/>
        <end position="164"/>
    </location>
</feature>
<evidence type="ECO:0000313" key="3">
    <source>
        <dbReference type="Proteomes" id="UP000053257"/>
    </source>
</evidence>
<feature type="transmembrane region" description="Helical" evidence="1">
    <location>
        <begin position="256"/>
        <end position="278"/>
    </location>
</feature>
<evidence type="ECO:0000256" key="1">
    <source>
        <dbReference type="SAM" id="Phobius"/>
    </source>
</evidence>
<feature type="transmembrane region" description="Helical" evidence="1">
    <location>
        <begin position="28"/>
        <end position="55"/>
    </location>
</feature>
<sequence length="292" mass="32392">MYLSAAFKTYARVLVPTGMLTEEASLSLLAFAIEVVFESLVYGIFVVLVLVSTALGTKQGWKTRQTMIMLSMIWIMLILSTAHWAIDIALLVRRVVTSSIVASGKLGTTITVVARINYMIADLVLVWRSWVICRHEYPKTVYLSFFTSGLTLVLVMLAVVLRLVSDGELDSHTQYRVTRGLDSVLIGTLISSAITNLLATIVTALHVWNNRKFLRRNMPQRGPTRGVRILRLVVISGWLYSVYVCFVIIVSIQGAYFGALGSVSSVVLIHISVSTVLLRSRRRQGAAHEMGL</sequence>
<keyword evidence="1" id="KW-1133">Transmembrane helix</keyword>
<dbReference type="Proteomes" id="UP000053257">
    <property type="component" value="Unassembled WGS sequence"/>
</dbReference>
<feature type="transmembrane region" description="Helical" evidence="1">
    <location>
        <begin position="229"/>
        <end position="250"/>
    </location>
</feature>
<proteinExistence type="predicted"/>